<feature type="compositionally biased region" description="Basic and acidic residues" evidence="1">
    <location>
        <begin position="672"/>
        <end position="691"/>
    </location>
</feature>
<feature type="compositionally biased region" description="Basic residues" evidence="1">
    <location>
        <begin position="200"/>
        <end position="210"/>
    </location>
</feature>
<dbReference type="EMBL" id="GL376638">
    <property type="status" value="NOT_ANNOTATED_CDS"/>
    <property type="molecule type" value="Genomic_DNA"/>
</dbReference>
<feature type="region of interest" description="Disordered" evidence="1">
    <location>
        <begin position="670"/>
        <end position="692"/>
    </location>
</feature>
<dbReference type="SUPFAM" id="SSF51206">
    <property type="entry name" value="cAMP-binding domain-like"/>
    <property type="match status" value="1"/>
</dbReference>
<feature type="compositionally biased region" description="Polar residues" evidence="1">
    <location>
        <begin position="622"/>
        <end position="632"/>
    </location>
</feature>
<feature type="region of interest" description="Disordered" evidence="1">
    <location>
        <begin position="288"/>
        <end position="340"/>
    </location>
</feature>
<protein>
    <recommendedName>
        <fullName evidence="2">Cyclic nucleotide-binding domain-containing protein</fullName>
    </recommendedName>
</protein>
<reference evidence="3" key="3">
    <citation type="submission" date="2015-02" db="UniProtKB">
        <authorList>
            <consortium name="EnsemblProtists"/>
        </authorList>
    </citation>
    <scope>IDENTIFICATION</scope>
    <source>
        <strain evidence="3">DAOM BR144</strain>
    </source>
</reference>
<keyword evidence="4" id="KW-1185">Reference proteome</keyword>
<dbReference type="Proteomes" id="UP000019132">
    <property type="component" value="Unassembled WGS sequence"/>
</dbReference>
<feature type="region of interest" description="Disordered" evidence="1">
    <location>
        <begin position="622"/>
        <end position="642"/>
    </location>
</feature>
<evidence type="ECO:0000256" key="1">
    <source>
        <dbReference type="SAM" id="MobiDB-lite"/>
    </source>
</evidence>
<feature type="region of interest" description="Disordered" evidence="1">
    <location>
        <begin position="1"/>
        <end position="26"/>
    </location>
</feature>
<dbReference type="PROSITE" id="PS50042">
    <property type="entry name" value="CNMP_BINDING_3"/>
    <property type="match status" value="1"/>
</dbReference>
<dbReference type="InterPro" id="IPR018490">
    <property type="entry name" value="cNMP-bd_dom_sf"/>
</dbReference>
<dbReference type="VEuPathDB" id="FungiDB:PYU1_G003841"/>
<reference evidence="4" key="2">
    <citation type="submission" date="2010-04" db="EMBL/GenBank/DDBJ databases">
        <authorList>
            <person name="Buell R."/>
            <person name="Hamilton J."/>
            <person name="Hostetler J."/>
        </authorList>
    </citation>
    <scope>NUCLEOTIDE SEQUENCE [LARGE SCALE GENOMIC DNA]</scope>
    <source>
        <strain evidence="4">DAOM:BR144</strain>
    </source>
</reference>
<feature type="region of interest" description="Disordered" evidence="1">
    <location>
        <begin position="161"/>
        <end position="210"/>
    </location>
</feature>
<reference evidence="4" key="1">
    <citation type="journal article" date="2010" name="Genome Biol.">
        <title>Genome sequence of the necrotrophic plant pathogen Pythium ultimum reveals original pathogenicity mechanisms and effector repertoire.</title>
        <authorList>
            <person name="Levesque C.A."/>
            <person name="Brouwer H."/>
            <person name="Cano L."/>
            <person name="Hamilton J.P."/>
            <person name="Holt C."/>
            <person name="Huitema E."/>
            <person name="Raffaele S."/>
            <person name="Robideau G.P."/>
            <person name="Thines M."/>
            <person name="Win J."/>
            <person name="Zerillo M.M."/>
            <person name="Beakes G.W."/>
            <person name="Boore J.L."/>
            <person name="Busam D."/>
            <person name="Dumas B."/>
            <person name="Ferriera S."/>
            <person name="Fuerstenberg S.I."/>
            <person name="Gachon C.M."/>
            <person name="Gaulin E."/>
            <person name="Govers F."/>
            <person name="Grenville-Briggs L."/>
            <person name="Horner N."/>
            <person name="Hostetler J."/>
            <person name="Jiang R.H."/>
            <person name="Johnson J."/>
            <person name="Krajaejun T."/>
            <person name="Lin H."/>
            <person name="Meijer H.J."/>
            <person name="Moore B."/>
            <person name="Morris P."/>
            <person name="Phuntmart V."/>
            <person name="Puiu D."/>
            <person name="Shetty J."/>
            <person name="Stajich J.E."/>
            <person name="Tripathy S."/>
            <person name="Wawra S."/>
            <person name="van West P."/>
            <person name="Whitty B.R."/>
            <person name="Coutinho P.M."/>
            <person name="Henrissat B."/>
            <person name="Martin F."/>
            <person name="Thomas P.D."/>
            <person name="Tyler B.M."/>
            <person name="De Vries R.P."/>
            <person name="Kamoun S."/>
            <person name="Yandell M."/>
            <person name="Tisserat N."/>
            <person name="Buell C.R."/>
        </authorList>
    </citation>
    <scope>NUCLEOTIDE SEQUENCE</scope>
    <source>
        <strain evidence="4">DAOM:BR144</strain>
    </source>
</reference>
<dbReference type="eggNOG" id="ENOG502QQN1">
    <property type="taxonomic scope" value="Eukaryota"/>
</dbReference>
<dbReference type="InParanoid" id="K3WFW0"/>
<feature type="compositionally biased region" description="Basic residues" evidence="1">
    <location>
        <begin position="305"/>
        <end position="314"/>
    </location>
</feature>
<sequence length="735" mass="83605">MQQGDAAACDSRTPRHTRATAAAADSDHQFDVEQVRELLDTAARRHRKISDHLVEFGDDSNARQYPVKDARKYDYPLTPVTRPSTAAASLARRGFVSINSGISDAEDSSLVSSSSDTATTSWRDHLQLHVVHLLQKLRAHPVQLRNFLLIQYEDEEEESARRRISVDLGGNDNVDDEDSGEDDGDHAQGDRSAMDENERRARRNRVHKKRMGKNYAKVRLVFKYLHRVAVLMGEQLYHKVHRMLRRSVAHGMLNRQANLVRLDSIYKLELRRQLTVEKLLEAVRLKDAEQKRKRRRQKRDEQHVRKQMQRRKSRMSVAHGGNDGAIETKTPPPNANDAANATDYSNLYSLWEQSIEHNPITSAHFFKMHALERVLAVERQNRDVSFGSSFRLSLDGRLQNSAGELPQRLVSEQTEDLIHEKLTAFLYNKNKDTFPVWKEPPESSFTREETLRHLKRLLPLLMNMPLFHGLSIDQLIEFVRVTQWKAYTHGQKVVQQDTSMDELILIMEGSVDVLSPIGDTGFDYSGIKVEADAANDDTGETDDEDDANFIAPKAGSHLTVKGTPVYFGELGMLSKTEIWTLTLLVKTRTAKILVIPRLAFDLVLQKLFGNSKSRQLLLVAQQRPSSSPTANARTPMLVSPTRPSTAAAIQARDKHLAASRQLQETAVHQKKLRDEQQRAEAEAKNSVERSNVDMVQRKAYKLKQGNSGERFNIIRRLRLRQKTRPALQEQGICSV</sequence>
<dbReference type="AlphaFoldDB" id="K3WFW0"/>
<evidence type="ECO:0000313" key="4">
    <source>
        <dbReference type="Proteomes" id="UP000019132"/>
    </source>
</evidence>
<accession>K3WFW0</accession>
<dbReference type="InterPro" id="IPR014710">
    <property type="entry name" value="RmlC-like_jellyroll"/>
</dbReference>
<name>K3WFW0_GLOUD</name>
<dbReference type="EnsemblProtists" id="PYU1_T003851">
    <property type="protein sequence ID" value="PYU1_T003851"/>
    <property type="gene ID" value="PYU1_G003841"/>
</dbReference>
<feature type="compositionally biased region" description="Acidic residues" evidence="1">
    <location>
        <begin position="173"/>
        <end position="184"/>
    </location>
</feature>
<feature type="compositionally biased region" description="Basic and acidic residues" evidence="1">
    <location>
        <begin position="185"/>
        <end position="199"/>
    </location>
</feature>
<dbReference type="Gene3D" id="2.60.120.10">
    <property type="entry name" value="Jelly Rolls"/>
    <property type="match status" value="1"/>
</dbReference>
<dbReference type="InterPro" id="IPR000595">
    <property type="entry name" value="cNMP-bd_dom"/>
</dbReference>
<organism evidence="3 4">
    <name type="scientific">Globisporangium ultimum (strain ATCC 200006 / CBS 805.95 / DAOM BR144)</name>
    <name type="common">Pythium ultimum</name>
    <dbReference type="NCBI Taxonomy" id="431595"/>
    <lineage>
        <taxon>Eukaryota</taxon>
        <taxon>Sar</taxon>
        <taxon>Stramenopiles</taxon>
        <taxon>Oomycota</taxon>
        <taxon>Peronosporomycetes</taxon>
        <taxon>Pythiales</taxon>
        <taxon>Pythiaceae</taxon>
        <taxon>Globisporangium</taxon>
    </lineage>
</organism>
<proteinExistence type="predicted"/>
<evidence type="ECO:0000313" key="3">
    <source>
        <dbReference type="EnsemblProtists" id="PYU1_T003851"/>
    </source>
</evidence>
<evidence type="ECO:0000259" key="2">
    <source>
        <dbReference type="PROSITE" id="PS50042"/>
    </source>
</evidence>
<feature type="domain" description="Cyclic nucleotide-binding" evidence="2">
    <location>
        <begin position="466"/>
        <end position="604"/>
    </location>
</feature>
<dbReference type="HOGENOM" id="CLU_377446_0_0_1"/>